<dbReference type="STRING" id="1227457.C451_20088"/>
<dbReference type="AlphaFoldDB" id="M0MSI9"/>
<comment type="caution">
    <text evidence="2">The sequence shown here is derived from an EMBL/GenBank/DDBJ whole genome shotgun (WGS) entry which is preliminary data.</text>
</comment>
<keyword evidence="3" id="KW-1185">Reference proteome</keyword>
<feature type="compositionally biased region" description="Basic and acidic residues" evidence="1">
    <location>
        <begin position="12"/>
        <end position="33"/>
    </location>
</feature>
<accession>M0MSI9</accession>
<organism evidence="2 3">
    <name type="scientific">Halococcus thailandensis JCM 13552</name>
    <dbReference type="NCBI Taxonomy" id="1227457"/>
    <lineage>
        <taxon>Archaea</taxon>
        <taxon>Methanobacteriati</taxon>
        <taxon>Methanobacteriota</taxon>
        <taxon>Stenosarchaea group</taxon>
        <taxon>Halobacteria</taxon>
        <taxon>Halobacteriales</taxon>
        <taxon>Halococcaceae</taxon>
        <taxon>Halococcus</taxon>
    </lineage>
</organism>
<evidence type="ECO:0000313" key="2">
    <source>
        <dbReference type="EMBL" id="EMA48702.1"/>
    </source>
</evidence>
<evidence type="ECO:0000256" key="1">
    <source>
        <dbReference type="SAM" id="MobiDB-lite"/>
    </source>
</evidence>
<feature type="region of interest" description="Disordered" evidence="1">
    <location>
        <begin position="1"/>
        <end position="64"/>
    </location>
</feature>
<dbReference type="RefSeq" id="WP_007743440.1">
    <property type="nucleotide sequence ID" value="NZ_AOMF01000186.1"/>
</dbReference>
<dbReference type="PATRIC" id="fig|1227457.3.peg.3917"/>
<protein>
    <submittedName>
        <fullName evidence="2">Uncharacterized protein</fullName>
    </submittedName>
</protein>
<feature type="compositionally biased region" description="Polar residues" evidence="1">
    <location>
        <begin position="1"/>
        <end position="10"/>
    </location>
</feature>
<reference evidence="2 3" key="1">
    <citation type="journal article" date="2014" name="PLoS Genet.">
        <title>Phylogenetically driven sequencing of extremely halophilic archaea reveals strategies for static and dynamic osmo-response.</title>
        <authorList>
            <person name="Becker E.A."/>
            <person name="Seitzer P.M."/>
            <person name="Tritt A."/>
            <person name="Larsen D."/>
            <person name="Krusor M."/>
            <person name="Yao A.I."/>
            <person name="Wu D."/>
            <person name="Madern D."/>
            <person name="Eisen J.A."/>
            <person name="Darling A.E."/>
            <person name="Facciotti M.T."/>
        </authorList>
    </citation>
    <scope>NUCLEOTIDE SEQUENCE [LARGE SCALE GENOMIC DNA]</scope>
    <source>
        <strain evidence="2 3">JCM 13552</strain>
    </source>
</reference>
<feature type="region of interest" description="Disordered" evidence="1">
    <location>
        <begin position="72"/>
        <end position="91"/>
    </location>
</feature>
<dbReference type="Proteomes" id="UP000011680">
    <property type="component" value="Unassembled WGS sequence"/>
</dbReference>
<sequence>MSKNETSGQDSRGIDLKTTLCDDGRERPTRSKSADFGGEASGMDDLGGTPEIDDTDARRDDAPETWLSLLTDAFGPADGVSGGNPPPDPTS</sequence>
<proteinExistence type="predicted"/>
<dbReference type="EMBL" id="AOMF01000186">
    <property type="protein sequence ID" value="EMA48702.1"/>
    <property type="molecule type" value="Genomic_DNA"/>
</dbReference>
<gene>
    <name evidence="2" type="ORF">C451_20088</name>
</gene>
<name>M0MSI9_9EURY</name>
<evidence type="ECO:0000313" key="3">
    <source>
        <dbReference type="Proteomes" id="UP000011680"/>
    </source>
</evidence>